<reference evidence="1 2" key="1">
    <citation type="submission" date="2018-01" db="EMBL/GenBank/DDBJ databases">
        <title>Complete genome sequence of Bacteriovorax stolpii DSM12778.</title>
        <authorList>
            <person name="Tang B."/>
            <person name="Chang J."/>
        </authorList>
    </citation>
    <scope>NUCLEOTIDE SEQUENCE [LARGE SCALE GENOMIC DNA]</scope>
    <source>
        <strain evidence="1 2">DSM 12778</strain>
    </source>
</reference>
<gene>
    <name evidence="1" type="ORF">C0V70_12695</name>
</gene>
<accession>A0A2K9NTU7</accession>
<name>A0A2K9NTU7_BACTC</name>
<organism evidence="1 2">
    <name type="scientific">Bacteriovorax stolpii</name>
    <name type="common">Bdellovibrio stolpii</name>
    <dbReference type="NCBI Taxonomy" id="960"/>
    <lineage>
        <taxon>Bacteria</taxon>
        <taxon>Pseudomonadati</taxon>
        <taxon>Bdellovibrionota</taxon>
        <taxon>Bacteriovoracia</taxon>
        <taxon>Bacteriovoracales</taxon>
        <taxon>Bacteriovoracaceae</taxon>
        <taxon>Bacteriovorax</taxon>
    </lineage>
</organism>
<dbReference type="Proteomes" id="UP000235584">
    <property type="component" value="Chromosome"/>
</dbReference>
<keyword evidence="2" id="KW-1185">Reference proteome</keyword>
<evidence type="ECO:0000313" key="2">
    <source>
        <dbReference type="Proteomes" id="UP000235584"/>
    </source>
</evidence>
<dbReference type="AlphaFoldDB" id="A0A2K9NTU7"/>
<proteinExistence type="predicted"/>
<dbReference type="RefSeq" id="WP_102244234.1">
    <property type="nucleotide sequence ID" value="NZ_CP025704.1"/>
</dbReference>
<dbReference type="EMBL" id="CP025704">
    <property type="protein sequence ID" value="AUN98943.1"/>
    <property type="molecule type" value="Genomic_DNA"/>
</dbReference>
<protein>
    <submittedName>
        <fullName evidence="1">Uncharacterized protein</fullName>
    </submittedName>
</protein>
<sequence length="114" mass="11981">MKKMIIALSLVPTLSFAGLYNCSGAGFSIDVSANPSEMKIVGNGFNTVTQNLKMTATFDTVFAANTTNPAASVRLTIKDSSFANPGDRFTSSVQVSSAQGVKDYTGLTCIRGNE</sequence>
<dbReference type="KEGG" id="bsto:C0V70_12695"/>
<evidence type="ECO:0000313" key="1">
    <source>
        <dbReference type="EMBL" id="AUN98943.1"/>
    </source>
</evidence>